<evidence type="ECO:0000259" key="4">
    <source>
        <dbReference type="PROSITE" id="PS51168"/>
    </source>
</evidence>
<comment type="caution">
    <text evidence="5">The sequence shown here is derived from an EMBL/GenBank/DDBJ whole genome shotgun (WGS) entry which is preliminary data.</text>
</comment>
<keyword evidence="2" id="KW-0413">Isomerase</keyword>
<reference evidence="5 6" key="1">
    <citation type="submission" date="2024-11" db="EMBL/GenBank/DDBJ databases">
        <authorList>
            <person name="Mikucki A.G."/>
            <person name="Kahler C.M."/>
        </authorList>
    </citation>
    <scope>NUCLEOTIDE SEQUENCE [LARGE SCALE GENOMIC DNA]</scope>
    <source>
        <strain evidence="5 6">EXNM717</strain>
    </source>
</reference>
<dbReference type="PANTHER" id="PTHR38041:SF1">
    <property type="entry name" value="CHORISMATE MUTASE"/>
    <property type="match status" value="1"/>
</dbReference>
<dbReference type="RefSeq" id="WP_405386535.1">
    <property type="nucleotide sequence ID" value="NZ_JBJGEB010000008.1"/>
</dbReference>
<dbReference type="InterPro" id="IPR036979">
    <property type="entry name" value="CM_dom_sf"/>
</dbReference>
<organism evidence="5 6">
    <name type="scientific">Neisseria oralis</name>
    <dbReference type="NCBI Taxonomy" id="1107316"/>
    <lineage>
        <taxon>Bacteria</taxon>
        <taxon>Pseudomonadati</taxon>
        <taxon>Pseudomonadota</taxon>
        <taxon>Betaproteobacteria</taxon>
        <taxon>Neisseriales</taxon>
        <taxon>Neisseriaceae</taxon>
        <taxon>Neisseria</taxon>
    </lineage>
</organism>
<dbReference type="PROSITE" id="PS51168">
    <property type="entry name" value="CHORISMATE_MUT_2"/>
    <property type="match status" value="1"/>
</dbReference>
<dbReference type="SUPFAM" id="SSF48600">
    <property type="entry name" value="Chorismate mutase II"/>
    <property type="match status" value="1"/>
</dbReference>
<keyword evidence="3" id="KW-0175">Coiled coil</keyword>
<dbReference type="Pfam" id="PF01817">
    <property type="entry name" value="CM_2"/>
    <property type="match status" value="1"/>
</dbReference>
<dbReference type="Proteomes" id="UP001621964">
    <property type="component" value="Unassembled WGS sequence"/>
</dbReference>
<evidence type="ECO:0000313" key="6">
    <source>
        <dbReference type="Proteomes" id="UP001621964"/>
    </source>
</evidence>
<dbReference type="InterPro" id="IPR051331">
    <property type="entry name" value="Chorismate_mutase-related"/>
</dbReference>
<dbReference type="Gene3D" id="1.20.59.10">
    <property type="entry name" value="Chorismate mutase"/>
    <property type="match status" value="1"/>
</dbReference>
<accession>A0ABW8Q4Q8</accession>
<proteinExistence type="predicted"/>
<feature type="coiled-coil region" evidence="3">
    <location>
        <begin position="10"/>
        <end position="37"/>
    </location>
</feature>
<evidence type="ECO:0000313" key="5">
    <source>
        <dbReference type="EMBL" id="MFK7642555.1"/>
    </source>
</evidence>
<keyword evidence="6" id="KW-1185">Reference proteome</keyword>
<gene>
    <name evidence="5" type="ORF">ACI43T_08635</name>
</gene>
<dbReference type="InterPro" id="IPR036263">
    <property type="entry name" value="Chorismate_II_sf"/>
</dbReference>
<dbReference type="EC" id="5.4.99.5" evidence="1"/>
<dbReference type="PANTHER" id="PTHR38041">
    <property type="entry name" value="CHORISMATE MUTASE"/>
    <property type="match status" value="1"/>
</dbReference>
<evidence type="ECO:0000256" key="1">
    <source>
        <dbReference type="ARBA" id="ARBA00012404"/>
    </source>
</evidence>
<sequence length="108" mass="12138">MVEDKLPQTLNEVREAIDGLDKELIELLARRQKLVRQAGRLKPKNDMQAVSAPERVAQVIASRRAYAEKAGLSPEVAEAVWRSMIDAFIKLEMETNRVDGGSQHFGHN</sequence>
<evidence type="ECO:0000256" key="3">
    <source>
        <dbReference type="SAM" id="Coils"/>
    </source>
</evidence>
<dbReference type="SMART" id="SM00830">
    <property type="entry name" value="CM_2"/>
    <property type="match status" value="1"/>
</dbReference>
<name>A0ABW8Q4Q8_9NEIS</name>
<feature type="domain" description="Chorismate mutase" evidence="4">
    <location>
        <begin position="4"/>
        <end position="96"/>
    </location>
</feature>
<protein>
    <recommendedName>
        <fullName evidence="1">chorismate mutase</fullName>
        <ecNumber evidence="1">5.4.99.5</ecNumber>
    </recommendedName>
</protein>
<evidence type="ECO:0000256" key="2">
    <source>
        <dbReference type="ARBA" id="ARBA00023235"/>
    </source>
</evidence>
<dbReference type="EMBL" id="JBJGEB010000008">
    <property type="protein sequence ID" value="MFK7642555.1"/>
    <property type="molecule type" value="Genomic_DNA"/>
</dbReference>
<dbReference type="InterPro" id="IPR002701">
    <property type="entry name" value="CM_II_prokaryot"/>
</dbReference>